<comment type="caution">
    <text evidence="1">The sequence shown here is derived from an EMBL/GenBank/DDBJ whole genome shotgun (WGS) entry which is preliminary data.</text>
</comment>
<sequence length="81" mass="9503">MTKVVYDELSELVSVEYFPYKVREFEKFYLTNINFSYAKKYLNRLNINKAKGKKDKIIMIKNDQILDTSIANIAIFANNLG</sequence>
<dbReference type="InterPro" id="IPR043132">
    <property type="entry name" value="BCAT-like_C"/>
</dbReference>
<evidence type="ECO:0000313" key="2">
    <source>
        <dbReference type="Proteomes" id="UP000650616"/>
    </source>
</evidence>
<name>A0AAW3ZUZ8_9BACT</name>
<dbReference type="Gene3D" id="3.20.10.10">
    <property type="entry name" value="D-amino Acid Aminotransferase, subunit A, domain 2"/>
    <property type="match status" value="1"/>
</dbReference>
<keyword evidence="2" id="KW-1185">Reference proteome</keyword>
<protein>
    <submittedName>
        <fullName evidence="1">Uncharacterized protein</fullName>
    </submittedName>
</protein>
<dbReference type="Proteomes" id="UP000650616">
    <property type="component" value="Unassembled WGS sequence"/>
</dbReference>
<proteinExistence type="predicted"/>
<dbReference type="AlphaFoldDB" id="A0AAW3ZUZ8"/>
<organism evidence="1 2">
    <name type="scientific">Campylobacter californiensis</name>
    <dbReference type="NCBI Taxonomy" id="1032243"/>
    <lineage>
        <taxon>Bacteria</taxon>
        <taxon>Pseudomonadati</taxon>
        <taxon>Campylobacterota</taxon>
        <taxon>Epsilonproteobacteria</taxon>
        <taxon>Campylobacterales</taxon>
        <taxon>Campylobacteraceae</taxon>
        <taxon>Campylobacter</taxon>
    </lineage>
</organism>
<evidence type="ECO:0000313" key="1">
    <source>
        <dbReference type="EMBL" id="MBE3607349.1"/>
    </source>
</evidence>
<gene>
    <name evidence="1" type="ORF">CCAL9337_01175</name>
</gene>
<dbReference type="RefSeq" id="WP_170015240.1">
    <property type="nucleotide sequence ID" value="NZ_CP012545.1"/>
</dbReference>
<dbReference type="EMBL" id="LIWG01000001">
    <property type="protein sequence ID" value="MBE3607349.1"/>
    <property type="molecule type" value="Genomic_DNA"/>
</dbReference>
<accession>A0AAW3ZUZ8</accession>
<reference evidence="1 2" key="1">
    <citation type="submission" date="2015-08" db="EMBL/GenBank/DDBJ databases">
        <title>Comparative genomics of the Campylobacter concisus group.</title>
        <authorList>
            <person name="Yee E."/>
            <person name="Chapman M.H."/>
            <person name="Huynh S."/>
            <person name="Bono J.L."/>
            <person name="On S.L."/>
            <person name="St Leger J."/>
            <person name="Foster G."/>
            <person name="Parker C.T."/>
            <person name="Miller W.G."/>
        </authorList>
    </citation>
    <scope>NUCLEOTIDE SEQUENCE [LARGE SCALE GENOMIC DNA]</scope>
    <source>
        <strain evidence="1 2">RM9337</strain>
    </source>
</reference>